<evidence type="ECO:0000259" key="17">
    <source>
        <dbReference type="Pfam" id="PF03443"/>
    </source>
</evidence>
<dbReference type="InterPro" id="IPR005103">
    <property type="entry name" value="AA9_LPMO"/>
</dbReference>
<evidence type="ECO:0000256" key="1">
    <source>
        <dbReference type="ARBA" id="ARBA00001973"/>
    </source>
</evidence>
<dbReference type="GO" id="GO:0004497">
    <property type="term" value="F:monooxygenase activity"/>
    <property type="evidence" value="ECO:0007669"/>
    <property type="project" value="UniProtKB-KW"/>
</dbReference>
<evidence type="ECO:0000256" key="2">
    <source>
        <dbReference type="ARBA" id="ARBA00004613"/>
    </source>
</evidence>
<dbReference type="GO" id="GO:0005576">
    <property type="term" value="C:extracellular region"/>
    <property type="evidence" value="ECO:0007669"/>
    <property type="project" value="UniProtKB-SubCell"/>
</dbReference>
<evidence type="ECO:0000256" key="5">
    <source>
        <dbReference type="ARBA" id="ARBA00022729"/>
    </source>
</evidence>
<evidence type="ECO:0000256" key="15">
    <source>
        <dbReference type="ARBA" id="ARBA00047174"/>
    </source>
</evidence>
<keyword evidence="5 16" id="KW-0732">Signal</keyword>
<dbReference type="PANTHER" id="PTHR33353">
    <property type="entry name" value="PUTATIVE (AFU_ORTHOLOGUE AFUA_1G12560)-RELATED"/>
    <property type="match status" value="1"/>
</dbReference>
<evidence type="ECO:0000256" key="3">
    <source>
        <dbReference type="ARBA" id="ARBA00022525"/>
    </source>
</evidence>
<evidence type="ECO:0000256" key="11">
    <source>
        <dbReference type="ARBA" id="ARBA00023277"/>
    </source>
</evidence>
<keyword evidence="19" id="KW-1185">Reference proteome</keyword>
<evidence type="ECO:0000256" key="12">
    <source>
        <dbReference type="ARBA" id="ARBA00023326"/>
    </source>
</evidence>
<dbReference type="PANTHER" id="PTHR33353:SF10">
    <property type="entry name" value="ENDO-BETA-1,4-GLUCANASE D"/>
    <property type="match status" value="1"/>
</dbReference>
<comment type="similarity">
    <text evidence="13">Belongs to the polysaccharide monooxygenase AA9 family.</text>
</comment>
<comment type="catalytic activity">
    <reaction evidence="14">
        <text>[(1-&gt;4)-beta-D-glucosyl]n+m + reduced acceptor + O2 = 4-dehydro-beta-D-glucosyl-[(1-&gt;4)-beta-D-glucosyl]n-1 + [(1-&gt;4)-beta-D-glucosyl]m + acceptor + H2O.</text>
        <dbReference type="EC" id="1.14.99.56"/>
    </reaction>
</comment>
<evidence type="ECO:0000256" key="16">
    <source>
        <dbReference type="SAM" id="SignalP"/>
    </source>
</evidence>
<evidence type="ECO:0000313" key="19">
    <source>
        <dbReference type="Proteomes" id="UP000193144"/>
    </source>
</evidence>
<keyword evidence="8" id="KW-0186">Copper</keyword>
<keyword evidence="6" id="KW-0136">Cellulose degradation</keyword>
<dbReference type="InterPro" id="IPR049892">
    <property type="entry name" value="AA9"/>
</dbReference>
<evidence type="ECO:0000256" key="14">
    <source>
        <dbReference type="ARBA" id="ARBA00045077"/>
    </source>
</evidence>
<dbReference type="GO" id="GO:0016787">
    <property type="term" value="F:hydrolase activity"/>
    <property type="evidence" value="ECO:0007669"/>
    <property type="project" value="UniProtKB-KW"/>
</dbReference>
<evidence type="ECO:0000256" key="6">
    <source>
        <dbReference type="ARBA" id="ARBA00023001"/>
    </source>
</evidence>
<keyword evidence="10" id="KW-1015">Disulfide bond</keyword>
<keyword evidence="4" id="KW-0479">Metal-binding</keyword>
<feature type="domain" description="Auxiliary Activity family 9 catalytic" evidence="17">
    <location>
        <begin position="19"/>
        <end position="230"/>
    </location>
</feature>
<evidence type="ECO:0000313" key="18">
    <source>
        <dbReference type="EMBL" id="ORY01684.1"/>
    </source>
</evidence>
<feature type="chain" id="PRO_5011988143" description="lytic cellulose monooxygenase (C4-dehydrogenating)" evidence="16">
    <location>
        <begin position="19"/>
        <end position="235"/>
    </location>
</feature>
<evidence type="ECO:0000256" key="10">
    <source>
        <dbReference type="ARBA" id="ARBA00023157"/>
    </source>
</evidence>
<feature type="signal peptide" evidence="16">
    <location>
        <begin position="1"/>
        <end position="18"/>
    </location>
</feature>
<comment type="cofactor">
    <cofactor evidence="1">
        <name>Cu(2+)</name>
        <dbReference type="ChEBI" id="CHEBI:29036"/>
    </cofactor>
</comment>
<dbReference type="Pfam" id="PF03443">
    <property type="entry name" value="AA9"/>
    <property type="match status" value="1"/>
</dbReference>
<dbReference type="GO" id="GO:0030245">
    <property type="term" value="P:cellulose catabolic process"/>
    <property type="evidence" value="ECO:0007669"/>
    <property type="project" value="UniProtKB-KW"/>
</dbReference>
<keyword evidence="9" id="KW-0503">Monooxygenase</keyword>
<gene>
    <name evidence="18" type="ORF">BCR34DRAFT_592190</name>
</gene>
<keyword evidence="7" id="KW-0560">Oxidoreductase</keyword>
<reference evidence="18 19" key="1">
    <citation type="submission" date="2016-07" db="EMBL/GenBank/DDBJ databases">
        <title>Pervasive Adenine N6-methylation of Active Genes in Fungi.</title>
        <authorList>
            <consortium name="DOE Joint Genome Institute"/>
            <person name="Mondo S.J."/>
            <person name="Dannebaum R.O."/>
            <person name="Kuo R.C."/>
            <person name="Labutti K."/>
            <person name="Haridas S."/>
            <person name="Kuo A."/>
            <person name="Salamov A."/>
            <person name="Ahrendt S.R."/>
            <person name="Lipzen A."/>
            <person name="Sullivan W."/>
            <person name="Andreopoulos W.B."/>
            <person name="Clum A."/>
            <person name="Lindquist E."/>
            <person name="Daum C."/>
            <person name="Ramamoorthy G.K."/>
            <person name="Gryganskyi A."/>
            <person name="Culley D."/>
            <person name="Magnuson J.K."/>
            <person name="James T.Y."/>
            <person name="O'Malley M.A."/>
            <person name="Stajich J.E."/>
            <person name="Spatafora J.W."/>
            <person name="Visel A."/>
            <person name="Grigoriev I.V."/>
        </authorList>
    </citation>
    <scope>NUCLEOTIDE SEQUENCE [LARGE SCALE GENOMIC DNA]</scope>
    <source>
        <strain evidence="18 19">CBS 115471</strain>
    </source>
</reference>
<dbReference type="AlphaFoldDB" id="A0A1Y1YV20"/>
<keyword evidence="3" id="KW-0964">Secreted</keyword>
<sequence length="235" mass="26375">MKLPLIATLLCNACFTTAHYTFAIISHNDGPLSDPWTYIRNVTTGWAFSEDNINNYEPYYDLYDDNVRCGRGAATRPAHKTLSVNAGDRLAFFATQRDHNMVERLVGVYHEGPGQAYLSRAPHDDLDRYTGDGDWFKIGSITTKSDSKWALTEMPSSCGTDRWLEMNFTIPKTTPPGKYLMRVEQLFPLVPRFNNTQFYIGCAQLDIKGLGGGTPGPMVKFPGEYSIWDPCGYSS</sequence>
<accession>A0A1Y1YV20</accession>
<protein>
    <recommendedName>
        <fullName evidence="15">lytic cellulose monooxygenase (C4-dehydrogenating)</fullName>
        <ecNumber evidence="15">1.14.99.56</ecNumber>
    </recommendedName>
</protein>
<keyword evidence="11" id="KW-0119">Carbohydrate metabolism</keyword>
<evidence type="ECO:0000256" key="4">
    <source>
        <dbReference type="ARBA" id="ARBA00022723"/>
    </source>
</evidence>
<comment type="caution">
    <text evidence="18">The sequence shown here is derived from an EMBL/GenBank/DDBJ whole genome shotgun (WGS) entry which is preliminary data.</text>
</comment>
<name>A0A1Y1YV20_9PLEO</name>
<dbReference type="EC" id="1.14.99.56" evidence="15"/>
<evidence type="ECO:0000256" key="9">
    <source>
        <dbReference type="ARBA" id="ARBA00023033"/>
    </source>
</evidence>
<dbReference type="GO" id="GO:0046872">
    <property type="term" value="F:metal ion binding"/>
    <property type="evidence" value="ECO:0007669"/>
    <property type="project" value="UniProtKB-KW"/>
</dbReference>
<dbReference type="Gene3D" id="2.70.50.70">
    <property type="match status" value="1"/>
</dbReference>
<evidence type="ECO:0000256" key="7">
    <source>
        <dbReference type="ARBA" id="ARBA00023002"/>
    </source>
</evidence>
<evidence type="ECO:0000256" key="8">
    <source>
        <dbReference type="ARBA" id="ARBA00023008"/>
    </source>
</evidence>
<organism evidence="18 19">
    <name type="scientific">Clohesyomyces aquaticus</name>
    <dbReference type="NCBI Taxonomy" id="1231657"/>
    <lineage>
        <taxon>Eukaryota</taxon>
        <taxon>Fungi</taxon>
        <taxon>Dikarya</taxon>
        <taxon>Ascomycota</taxon>
        <taxon>Pezizomycotina</taxon>
        <taxon>Dothideomycetes</taxon>
        <taxon>Pleosporomycetidae</taxon>
        <taxon>Pleosporales</taxon>
        <taxon>Lindgomycetaceae</taxon>
        <taxon>Clohesyomyces</taxon>
    </lineage>
</organism>
<keyword evidence="12" id="KW-0624">Polysaccharide degradation</keyword>
<evidence type="ECO:0000256" key="13">
    <source>
        <dbReference type="ARBA" id="ARBA00044502"/>
    </source>
</evidence>
<keyword evidence="18" id="KW-0378">Hydrolase</keyword>
<comment type="subcellular location">
    <subcellularLocation>
        <location evidence="2">Secreted</location>
    </subcellularLocation>
</comment>
<dbReference type="EMBL" id="MCFA01000167">
    <property type="protein sequence ID" value="ORY01684.1"/>
    <property type="molecule type" value="Genomic_DNA"/>
</dbReference>
<dbReference type="OrthoDB" id="6038816at2759"/>
<proteinExistence type="inferred from homology"/>
<dbReference type="Proteomes" id="UP000193144">
    <property type="component" value="Unassembled WGS sequence"/>
</dbReference>